<evidence type="ECO:0000313" key="1">
    <source>
        <dbReference type="EMBL" id="KRG69140.1"/>
    </source>
</evidence>
<organism evidence="1 2">
    <name type="scientific">Pseudoxanthomonas dokdonensis</name>
    <dbReference type="NCBI Taxonomy" id="344882"/>
    <lineage>
        <taxon>Bacteria</taxon>
        <taxon>Pseudomonadati</taxon>
        <taxon>Pseudomonadota</taxon>
        <taxon>Gammaproteobacteria</taxon>
        <taxon>Lysobacterales</taxon>
        <taxon>Lysobacteraceae</taxon>
        <taxon>Pseudoxanthomonas</taxon>
    </lineage>
</organism>
<dbReference type="STRING" id="344882.ABB29_12105"/>
<gene>
    <name evidence="1" type="ORF">ABB29_12105</name>
</gene>
<dbReference type="PATRIC" id="fig|344882.3.peg.793"/>
<comment type="caution">
    <text evidence="1">The sequence shown here is derived from an EMBL/GenBank/DDBJ whole genome shotgun (WGS) entry which is preliminary data.</text>
</comment>
<proteinExistence type="predicted"/>
<name>A0A0R0CU19_9GAMM</name>
<dbReference type="AlphaFoldDB" id="A0A0R0CU19"/>
<evidence type="ECO:0000313" key="2">
    <source>
        <dbReference type="Proteomes" id="UP000052052"/>
    </source>
</evidence>
<sequence length="105" mass="11690">MHWYERVAASLRDRSVSNAEVGRRMTPQVTGQAITLKLQGKRPVTVDELKVFAACAGLTVAEALGDDVIVELQDEKDLVELYRLLSDEQKRAFMEMLKATTGGPR</sequence>
<evidence type="ECO:0008006" key="3">
    <source>
        <dbReference type="Google" id="ProtNLM"/>
    </source>
</evidence>
<accession>A0A0R0CU19</accession>
<keyword evidence="2" id="KW-1185">Reference proteome</keyword>
<dbReference type="EMBL" id="LDJL01000011">
    <property type="protein sequence ID" value="KRG69140.1"/>
    <property type="molecule type" value="Genomic_DNA"/>
</dbReference>
<protein>
    <recommendedName>
        <fullName evidence="3">HTH cro/C1-type domain-containing protein</fullName>
    </recommendedName>
</protein>
<dbReference type="Proteomes" id="UP000052052">
    <property type="component" value="Unassembled WGS sequence"/>
</dbReference>
<reference evidence="1 2" key="1">
    <citation type="submission" date="2015-05" db="EMBL/GenBank/DDBJ databases">
        <title>Genome sequencing and analysis of members of genus Stenotrophomonas.</title>
        <authorList>
            <person name="Patil P.P."/>
            <person name="Midha S."/>
            <person name="Patil P.B."/>
        </authorList>
    </citation>
    <scope>NUCLEOTIDE SEQUENCE [LARGE SCALE GENOMIC DNA]</scope>
    <source>
        <strain evidence="1 2">DSM 21858</strain>
    </source>
</reference>